<evidence type="ECO:0000256" key="5">
    <source>
        <dbReference type="SAM" id="Phobius"/>
    </source>
</evidence>
<dbReference type="InterPro" id="IPR051856">
    <property type="entry name" value="CSR-E3_Ligase_Protein"/>
</dbReference>
<keyword evidence="4 5" id="KW-0472">Membrane</keyword>
<dbReference type="OrthoDB" id="9949280at2759"/>
<accession>A0A834RAI4</accession>
<gene>
    <name evidence="7" type="ORF">SSS_1498</name>
</gene>
<dbReference type="AlphaFoldDB" id="A0A834RAI4"/>
<evidence type="ECO:0000256" key="4">
    <source>
        <dbReference type="ARBA" id="ARBA00023136"/>
    </source>
</evidence>
<dbReference type="InterPro" id="IPR012858">
    <property type="entry name" value="DC_STAMP-like"/>
</dbReference>
<reference evidence="7" key="2">
    <citation type="submission" date="2020-01" db="EMBL/GenBank/DDBJ databases">
        <authorList>
            <person name="Korhonen P.K.K."/>
            <person name="Guangxu M.G."/>
            <person name="Wang T.W."/>
            <person name="Stroehlein A.J.S."/>
            <person name="Young N.D."/>
            <person name="Ang C.-S.A."/>
            <person name="Fernando D.W.F."/>
            <person name="Lu H.L."/>
            <person name="Taylor S.T."/>
            <person name="Ehtesham M.E.M."/>
            <person name="Najaraj S.H.N."/>
            <person name="Harsha G.H.G."/>
            <person name="Madugundu A.M."/>
            <person name="Renuse S.R."/>
            <person name="Holt D.H."/>
            <person name="Pandey A.P."/>
            <person name="Papenfuss A.P."/>
            <person name="Gasser R.B.G."/>
            <person name="Fischer K.F."/>
        </authorList>
    </citation>
    <scope>NUCLEOTIDE SEQUENCE</scope>
    <source>
        <strain evidence="7">SSS_KF_BRIS2020</strain>
    </source>
</reference>
<organism evidence="7">
    <name type="scientific">Sarcoptes scabiei</name>
    <name type="common">Itch mite</name>
    <name type="synonym">Acarus scabiei</name>
    <dbReference type="NCBI Taxonomy" id="52283"/>
    <lineage>
        <taxon>Eukaryota</taxon>
        <taxon>Metazoa</taxon>
        <taxon>Ecdysozoa</taxon>
        <taxon>Arthropoda</taxon>
        <taxon>Chelicerata</taxon>
        <taxon>Arachnida</taxon>
        <taxon>Acari</taxon>
        <taxon>Acariformes</taxon>
        <taxon>Sarcoptiformes</taxon>
        <taxon>Astigmata</taxon>
        <taxon>Psoroptidia</taxon>
        <taxon>Sarcoptoidea</taxon>
        <taxon>Sarcoptidae</taxon>
        <taxon>Sarcoptinae</taxon>
        <taxon>Sarcoptes</taxon>
    </lineage>
</organism>
<dbReference type="GO" id="GO:0016020">
    <property type="term" value="C:membrane"/>
    <property type="evidence" value="ECO:0007669"/>
    <property type="project" value="UniProtKB-SubCell"/>
</dbReference>
<dbReference type="EMBL" id="WVUK01000054">
    <property type="protein sequence ID" value="KAF7493929.1"/>
    <property type="molecule type" value="Genomic_DNA"/>
</dbReference>
<evidence type="ECO:0000313" key="7">
    <source>
        <dbReference type="EMBL" id="KAF7493929.1"/>
    </source>
</evidence>
<feature type="transmembrane region" description="Helical" evidence="5">
    <location>
        <begin position="138"/>
        <end position="163"/>
    </location>
</feature>
<comment type="subcellular location">
    <subcellularLocation>
        <location evidence="1">Membrane</location>
        <topology evidence="1">Multi-pass membrane protein</topology>
    </subcellularLocation>
</comment>
<evidence type="ECO:0000313" key="8">
    <source>
        <dbReference type="EnsemblMetazoa" id="KAF7493929.1"/>
    </source>
</evidence>
<protein>
    <recommendedName>
        <fullName evidence="6">Dendritic cell-specific transmembrane protein-like domain-containing protein</fullName>
    </recommendedName>
</protein>
<name>A0A834RAI4_SARSC</name>
<dbReference type="PANTHER" id="PTHR21041">
    <property type="entry name" value="DENDRITIC CELL-SPECIFIC TRANSMEMBRANE PROTEIN"/>
    <property type="match status" value="1"/>
</dbReference>
<sequence length="745" mass="88750">MVFENLRNFLNRIYCRLRLLYLLKKLRRLKIKKCVKQLTKLDSNQIDDSLQSYDLIQKLSFFQRLRYELKNFNLLAMFSQLFSCKLPFFEILTARKTKERSIFRLVMLNYLGFFFTLLLFYCQFYLFEKYEMKTLALMLLLAFFMIILPIFSKTAIVYALILIPQSITVSIRASMINIIANEVQVITLNNLDHNFNALVTSIRCDLTNTKGFVRKSLTFGPKENRSIKVNFLNPFETFIQSIKEFIAKIDAIFKNLEFIENIAQDVGEYVTELVEQNIPYVSVPRWLSSTLFFFPTQAIRALFNLVLRPLTDSIKKLFRESIAWIKEKIEKFKKELYIKYINNYVFKTISSNRNITFKSILYESLMETFNEHYFLEYSYRLIQFLQRTYIWAVFVLIFVPPLRYMLKFKRFTSFDNYYITDDLIHYDQESIQAGKESIFPLKSWEKSFYIRRTDLFLTSNEVSSILSLILLDLIILSYTATLLLLDSMMVFAVEKLSKVTQFILDTALPPDLNQLDTILFNTSFWHLDYRTLSDDYGKLRQRIHFCLPKSSPVEWSLYRKYLIYLSLLILFKILRPYVNRTRSLLCTRLYPEMERYRTIHLYNRIVMRRSIFGLISIPMIDNTEGWNRFKEEKKKIKKTKQNFRITPNQTNEAKVSRRFQDNFRPFDRIARILGAPTNYCIVCHKKILRENMLECPGFECFALVCFDCHYDSAAEISCPKCGINYHKPDEGFSFEIDSSVDDLEF</sequence>
<keyword evidence="9" id="KW-1185">Reference proteome</keyword>
<evidence type="ECO:0000256" key="2">
    <source>
        <dbReference type="ARBA" id="ARBA00022692"/>
    </source>
</evidence>
<feature type="transmembrane region" description="Helical" evidence="5">
    <location>
        <begin position="561"/>
        <end position="578"/>
    </location>
</feature>
<feature type="transmembrane region" description="Helical" evidence="5">
    <location>
        <begin position="465"/>
        <end position="485"/>
    </location>
</feature>
<evidence type="ECO:0000259" key="6">
    <source>
        <dbReference type="Pfam" id="PF07782"/>
    </source>
</evidence>
<evidence type="ECO:0000256" key="1">
    <source>
        <dbReference type="ARBA" id="ARBA00004141"/>
    </source>
</evidence>
<reference evidence="8" key="3">
    <citation type="submission" date="2022-06" db="UniProtKB">
        <authorList>
            <consortium name="EnsemblMetazoa"/>
        </authorList>
    </citation>
    <scope>IDENTIFICATION</scope>
</reference>
<keyword evidence="3 5" id="KW-1133">Transmembrane helix</keyword>
<dbReference type="EnsemblMetazoa" id="SSS_1498s_mrna">
    <property type="protein sequence ID" value="KAF7493929.1"/>
    <property type="gene ID" value="SSS_1498"/>
</dbReference>
<feature type="transmembrane region" description="Helical" evidence="5">
    <location>
        <begin position="388"/>
        <end position="406"/>
    </location>
</feature>
<keyword evidence="2 5" id="KW-0812">Transmembrane</keyword>
<feature type="domain" description="Dendritic cell-specific transmembrane protein-like" evidence="6">
    <location>
        <begin position="414"/>
        <end position="602"/>
    </location>
</feature>
<proteinExistence type="predicted"/>
<feature type="transmembrane region" description="Helical" evidence="5">
    <location>
        <begin position="105"/>
        <end position="126"/>
    </location>
</feature>
<dbReference type="Proteomes" id="UP000070412">
    <property type="component" value="Unassembled WGS sequence"/>
</dbReference>
<dbReference type="Pfam" id="PF07782">
    <property type="entry name" value="DC_STAMP"/>
    <property type="match status" value="1"/>
</dbReference>
<evidence type="ECO:0000313" key="9">
    <source>
        <dbReference type="Proteomes" id="UP000070412"/>
    </source>
</evidence>
<evidence type="ECO:0000256" key="3">
    <source>
        <dbReference type="ARBA" id="ARBA00022989"/>
    </source>
</evidence>
<reference evidence="9" key="1">
    <citation type="journal article" date="2020" name="PLoS Negl. Trop. Dis.">
        <title>High-quality nuclear genome for Sarcoptes scabiei-A critical resource for a neglected parasite.</title>
        <authorList>
            <person name="Korhonen P.K."/>
            <person name="Gasser R.B."/>
            <person name="Ma G."/>
            <person name="Wang T."/>
            <person name="Stroehlein A.J."/>
            <person name="Young N.D."/>
            <person name="Ang C.S."/>
            <person name="Fernando D.D."/>
            <person name="Lu H.C."/>
            <person name="Taylor S."/>
            <person name="Reynolds S.L."/>
            <person name="Mofiz E."/>
            <person name="Najaraj S.H."/>
            <person name="Gowda H."/>
            <person name="Madugundu A."/>
            <person name="Renuse S."/>
            <person name="Holt D."/>
            <person name="Pandey A."/>
            <person name="Papenfuss A.T."/>
            <person name="Fischer K."/>
        </authorList>
    </citation>
    <scope>NUCLEOTIDE SEQUENCE [LARGE SCALE GENOMIC DNA]</scope>
</reference>